<dbReference type="EMBL" id="WQPS01000043">
    <property type="protein sequence ID" value="MBT9812040.1"/>
    <property type="molecule type" value="Genomic_DNA"/>
</dbReference>
<proteinExistence type="predicted"/>
<organism evidence="1 2">
    <name type="scientific">Enterocloster citroniae</name>
    <dbReference type="NCBI Taxonomy" id="358743"/>
    <lineage>
        <taxon>Bacteria</taxon>
        <taxon>Bacillati</taxon>
        <taxon>Bacillota</taxon>
        <taxon>Clostridia</taxon>
        <taxon>Lachnospirales</taxon>
        <taxon>Lachnospiraceae</taxon>
        <taxon>Enterocloster</taxon>
    </lineage>
</organism>
<gene>
    <name evidence="1" type="ORF">GPL26_20685</name>
</gene>
<accession>A0AA41FI73</accession>
<name>A0AA41FI73_9FIRM</name>
<dbReference type="AlphaFoldDB" id="A0AA41FI73"/>
<protein>
    <submittedName>
        <fullName evidence="1">Uncharacterized protein</fullName>
    </submittedName>
</protein>
<reference evidence="1" key="1">
    <citation type="journal article" date="2021" name="Gut Microbes">
        <title>A synthetic consortium of 100 gut commensals modulates the composition and function in a colon model of the microbiome of elderly subjects.</title>
        <authorList>
            <person name="Perez M."/>
            <person name="Ntemiri A."/>
            <person name="Tan H."/>
            <person name="Harris H.M.B."/>
            <person name="Roager H.M."/>
            <person name="Ribiere C."/>
            <person name="O'Toole P.W."/>
        </authorList>
    </citation>
    <scope>NUCLEOTIDE SEQUENCE</scope>
    <source>
        <strain evidence="1">MCC335</strain>
    </source>
</reference>
<comment type="caution">
    <text evidence="1">The sequence shown here is derived from an EMBL/GenBank/DDBJ whole genome shotgun (WGS) entry which is preliminary data.</text>
</comment>
<evidence type="ECO:0000313" key="2">
    <source>
        <dbReference type="Proteomes" id="UP000708338"/>
    </source>
</evidence>
<evidence type="ECO:0000313" key="1">
    <source>
        <dbReference type="EMBL" id="MBT9812040.1"/>
    </source>
</evidence>
<dbReference type="Proteomes" id="UP000708338">
    <property type="component" value="Unassembled WGS sequence"/>
</dbReference>
<sequence length="231" mass="24818">MAHVPISLVGGGGADLDLITVTPADVRKNKVYVDADGNAQNGAMPELPETIYTPSVSDQTIAAGQRLAGTQTIKGDSDLIAANIISGKNIFNVPGNRKYFDVVSNVIYNGNVSYTSYKPSGSKDSYKGQGVSCGAPYSSYNSVVLRIYQDTSGAGAEADVVLRKGNVRKAAVIVTKYIGQAYETVWMEIWRESNGEIWFYPFRGNVNGTYHTVIEVLGVSSADISKDNEWG</sequence>
<dbReference type="RefSeq" id="WP_117450486.1">
    <property type="nucleotide sequence ID" value="NZ_CABJDD010000002.1"/>
</dbReference>